<feature type="transmembrane region" description="Helical" evidence="1">
    <location>
        <begin position="133"/>
        <end position="153"/>
    </location>
</feature>
<feature type="transmembrane region" description="Helical" evidence="1">
    <location>
        <begin position="92"/>
        <end position="113"/>
    </location>
</feature>
<proteinExistence type="predicted"/>
<keyword evidence="3" id="KW-1185">Reference proteome</keyword>
<evidence type="ECO:0000256" key="1">
    <source>
        <dbReference type="SAM" id="Phobius"/>
    </source>
</evidence>
<dbReference type="Pfam" id="PF20108">
    <property type="entry name" value="DUF6498"/>
    <property type="match status" value="1"/>
</dbReference>
<keyword evidence="1" id="KW-1133">Transmembrane helix</keyword>
<protein>
    <submittedName>
        <fullName evidence="2">Uncharacterized protein</fullName>
    </submittedName>
</protein>
<keyword evidence="1" id="KW-0812">Transmembrane</keyword>
<sequence>MKTADKTIKPDSKWDQNKFSSLPKPKLDKASIPIILWNLFPVMGVVFLGWEPESVFICYALETIIVGLFNVFRMLVIHCYGTRDIKLHDPAGLWLIPFFLVHFYGFVLIQLGIFFDNDLFQTVSGIINQRSYLIALAAFLLKNTLDFTMGFIYNGIYSKRTMRHQMFEPYPRVILQQIVVMFGGFIFDITGNGYPVLIVFVGIKMYVDLMYPQIIALFLAKLKPGKMGLH</sequence>
<comment type="caution">
    <text evidence="2">The sequence shown here is derived from an EMBL/GenBank/DDBJ whole genome shotgun (WGS) entry which is preliminary data.</text>
</comment>
<dbReference type="RefSeq" id="WP_116724386.1">
    <property type="nucleotide sequence ID" value="NZ_QCZI01000005.1"/>
</dbReference>
<feature type="transmembrane region" description="Helical" evidence="1">
    <location>
        <begin position="56"/>
        <end position="80"/>
    </location>
</feature>
<accession>A0A2U1JL50</accession>
<gene>
    <name evidence="2" type="ORF">DB895_05625</name>
</gene>
<name>A0A2U1JL50_9FLAO</name>
<feature type="transmembrane region" description="Helical" evidence="1">
    <location>
        <begin position="173"/>
        <end position="190"/>
    </location>
</feature>
<dbReference type="AlphaFoldDB" id="A0A2U1JL50"/>
<organism evidence="2 3">
    <name type="scientific">Flavobacterium psychrotolerans</name>
    <dbReference type="NCBI Taxonomy" id="2169410"/>
    <lineage>
        <taxon>Bacteria</taxon>
        <taxon>Pseudomonadati</taxon>
        <taxon>Bacteroidota</taxon>
        <taxon>Flavobacteriia</taxon>
        <taxon>Flavobacteriales</taxon>
        <taxon>Flavobacteriaceae</taxon>
        <taxon>Flavobacterium</taxon>
    </lineage>
</organism>
<feature type="transmembrane region" description="Helical" evidence="1">
    <location>
        <begin position="30"/>
        <end position="50"/>
    </location>
</feature>
<reference evidence="2 3" key="1">
    <citation type="submission" date="2018-04" db="EMBL/GenBank/DDBJ databases">
        <title>Flavobacterium sp. nov., isolated from glacier ice.</title>
        <authorList>
            <person name="Liu Q."/>
            <person name="Xin Y.-H."/>
        </authorList>
    </citation>
    <scope>NUCLEOTIDE SEQUENCE [LARGE SCALE GENOMIC DNA]</scope>
    <source>
        <strain evidence="2 3">RB1R5</strain>
    </source>
</reference>
<dbReference type="OrthoDB" id="1200986at2"/>
<dbReference type="InterPro" id="IPR045466">
    <property type="entry name" value="DUF6498"/>
</dbReference>
<evidence type="ECO:0000313" key="2">
    <source>
        <dbReference type="EMBL" id="PWA05901.1"/>
    </source>
</evidence>
<evidence type="ECO:0000313" key="3">
    <source>
        <dbReference type="Proteomes" id="UP000245449"/>
    </source>
</evidence>
<dbReference type="Proteomes" id="UP000245449">
    <property type="component" value="Unassembled WGS sequence"/>
</dbReference>
<keyword evidence="1" id="KW-0472">Membrane</keyword>
<dbReference type="EMBL" id="QCZI01000005">
    <property type="protein sequence ID" value="PWA05901.1"/>
    <property type="molecule type" value="Genomic_DNA"/>
</dbReference>